<evidence type="ECO:0000256" key="2">
    <source>
        <dbReference type="PIRSR" id="PIRSR603542-1"/>
    </source>
</evidence>
<protein>
    <submittedName>
        <fullName evidence="6">4-phosphopantetheinyl transferase</fullName>
    </submittedName>
</protein>
<dbReference type="InterPro" id="IPR008278">
    <property type="entry name" value="4-PPantetheinyl_Trfase_dom"/>
</dbReference>
<comment type="caution">
    <text evidence="6">The sequence shown here is derived from an EMBL/GenBank/DDBJ whole genome shotgun (WGS) entry which is preliminary data.</text>
</comment>
<dbReference type="PANTHER" id="PTHR38096:SF1">
    <property type="entry name" value="ENTEROBACTIN SYNTHASE COMPONENT D"/>
    <property type="match status" value="1"/>
</dbReference>
<dbReference type="PRINTS" id="PR01399">
    <property type="entry name" value="ENTSNTHTASED"/>
</dbReference>
<keyword evidence="3" id="KW-0479">Metal-binding</keyword>
<feature type="binding site" evidence="2">
    <location>
        <position position="69"/>
    </location>
    <ligand>
        <name>CoA</name>
        <dbReference type="ChEBI" id="CHEBI:57287"/>
    </ligand>
</feature>
<sequence>MTGQRAGGGAGGLPGGAELLAAVLPSPTSGAGRTALAAVEKYDDDFGDAVDARLFPEEAATLTRAVDKRRREFTTGRICAHRALEALGEPAVPILSGEHREPRWPGGVVGSITHTRGYRAAAVARQVPGATVSVGIDAEPNEATPGGVLREISLPQERDLLAELGRAHSQVCWDRLLFSAKESVYKAWFPLARRWLGFDDAELVLTVDDPVDDTPVAASVTGSPTGGGVTARGQFRARLLVPGPDLPTGELTGFTGRWVVGRGLIVTAIAVGC</sequence>
<feature type="binding site" evidence="2">
    <location>
        <position position="186"/>
    </location>
    <ligand>
        <name>CoA</name>
        <dbReference type="ChEBI" id="CHEBI:57287"/>
    </ligand>
</feature>
<feature type="binding site" evidence="2">
    <location>
        <position position="182"/>
    </location>
    <ligand>
        <name>CoA</name>
        <dbReference type="ChEBI" id="CHEBI:57287"/>
    </ligand>
</feature>
<feature type="binding site" evidence="3">
    <location>
        <position position="138"/>
    </location>
    <ligand>
        <name>Mg(2+)</name>
        <dbReference type="ChEBI" id="CHEBI:18420"/>
    </ligand>
</feature>
<dbReference type="GO" id="GO:0008897">
    <property type="term" value="F:holo-[acyl-carrier-protein] synthase activity"/>
    <property type="evidence" value="ECO:0007669"/>
    <property type="project" value="InterPro"/>
</dbReference>
<keyword evidence="3" id="KW-0460">Magnesium</keyword>
<name>A0A1S1R5U8_9ACTN</name>
<dbReference type="Pfam" id="PF01648">
    <property type="entry name" value="ACPS"/>
    <property type="match status" value="1"/>
</dbReference>
<reference evidence="7" key="1">
    <citation type="submission" date="2016-07" db="EMBL/GenBank/DDBJ databases">
        <title>Sequence Frankia sp. strain CcI1.17.</title>
        <authorList>
            <person name="Ghodhbane-Gtari F."/>
            <person name="Swanson E."/>
            <person name="Gueddou A."/>
            <person name="Morris K."/>
            <person name="Hezbri K."/>
            <person name="Ktari A."/>
            <person name="Nouioui I."/>
            <person name="Abebe-Akele F."/>
            <person name="Simpson S."/>
            <person name="Thomas K."/>
            <person name="Gtari M."/>
            <person name="Tisa L.S."/>
            <person name="Hurst S."/>
        </authorList>
    </citation>
    <scope>NUCLEOTIDE SEQUENCE [LARGE SCALE GENOMIC DNA]</scope>
    <source>
        <strain evidence="7">Cc1.17</strain>
    </source>
</reference>
<dbReference type="RefSeq" id="WP_071082973.1">
    <property type="nucleotide sequence ID" value="NZ_MBLM01000047.1"/>
</dbReference>
<dbReference type="AlphaFoldDB" id="A0A1S1R5U8"/>
<evidence type="ECO:0000259" key="4">
    <source>
        <dbReference type="Pfam" id="PF01648"/>
    </source>
</evidence>
<dbReference type="GO" id="GO:0009239">
    <property type="term" value="P:enterobactin biosynthetic process"/>
    <property type="evidence" value="ECO:0007669"/>
    <property type="project" value="InterPro"/>
</dbReference>
<gene>
    <name evidence="6" type="ORF">CC117_12170</name>
</gene>
<dbReference type="Proteomes" id="UP000179627">
    <property type="component" value="Unassembled WGS sequence"/>
</dbReference>
<feature type="domain" description="4'-phosphopantetheinyl transferase N-terminal" evidence="5">
    <location>
        <begin position="57"/>
        <end position="124"/>
    </location>
</feature>
<proteinExistence type="predicted"/>
<accession>A0A1S1R5U8</accession>
<dbReference type="InterPro" id="IPR041354">
    <property type="entry name" value="4PPT_N"/>
</dbReference>
<dbReference type="InterPro" id="IPR003542">
    <property type="entry name" value="Enbac_synth_compD-like"/>
</dbReference>
<feature type="binding site" evidence="2">
    <location>
        <position position="196"/>
    </location>
    <ligand>
        <name>CoA</name>
        <dbReference type="ChEBI" id="CHEBI:57287"/>
    </ligand>
</feature>
<evidence type="ECO:0000313" key="7">
    <source>
        <dbReference type="Proteomes" id="UP000179627"/>
    </source>
</evidence>
<dbReference type="OrthoDB" id="8210607at2"/>
<feature type="binding site" evidence="2">
    <location>
        <position position="77"/>
    </location>
    <ligand>
        <name>CoA</name>
        <dbReference type="ChEBI" id="CHEBI:57287"/>
    </ligand>
</feature>
<dbReference type="GO" id="GO:0000287">
    <property type="term" value="F:magnesium ion binding"/>
    <property type="evidence" value="ECO:0007669"/>
    <property type="project" value="InterPro"/>
</dbReference>
<feature type="binding site" evidence="3">
    <location>
        <position position="139"/>
    </location>
    <ligand>
        <name>Mg(2+)</name>
        <dbReference type="ChEBI" id="CHEBI:18420"/>
    </ligand>
</feature>
<evidence type="ECO:0000256" key="3">
    <source>
        <dbReference type="PIRSR" id="PIRSR603542-2"/>
    </source>
</evidence>
<feature type="binding site" evidence="2">
    <location>
        <begin position="113"/>
        <end position="114"/>
    </location>
    <ligand>
        <name>CoA</name>
        <dbReference type="ChEBI" id="CHEBI:57287"/>
    </ligand>
</feature>
<dbReference type="EMBL" id="MBLM01000047">
    <property type="protein sequence ID" value="OHV42323.1"/>
    <property type="molecule type" value="Genomic_DNA"/>
</dbReference>
<feature type="binding site" evidence="3">
    <location>
        <position position="137"/>
    </location>
    <ligand>
        <name>Mg(2+)</name>
        <dbReference type="ChEBI" id="CHEBI:18420"/>
    </ligand>
</feature>
<dbReference type="Pfam" id="PF17837">
    <property type="entry name" value="4PPT_N"/>
    <property type="match status" value="1"/>
</dbReference>
<dbReference type="InterPro" id="IPR037143">
    <property type="entry name" value="4-PPantetheinyl_Trfase_dom_sf"/>
</dbReference>
<evidence type="ECO:0000256" key="1">
    <source>
        <dbReference type="ARBA" id="ARBA00022679"/>
    </source>
</evidence>
<evidence type="ECO:0000259" key="5">
    <source>
        <dbReference type="Pfam" id="PF17837"/>
    </source>
</evidence>
<feature type="domain" description="4'-phosphopantetheinyl transferase" evidence="4">
    <location>
        <begin position="133"/>
        <end position="208"/>
    </location>
</feature>
<keyword evidence="7" id="KW-1185">Reference proteome</keyword>
<organism evidence="6 7">
    <name type="scientific">Parafrankia colletiae</name>
    <dbReference type="NCBI Taxonomy" id="573497"/>
    <lineage>
        <taxon>Bacteria</taxon>
        <taxon>Bacillati</taxon>
        <taxon>Actinomycetota</taxon>
        <taxon>Actinomycetes</taxon>
        <taxon>Frankiales</taxon>
        <taxon>Frankiaceae</taxon>
        <taxon>Parafrankia</taxon>
    </lineage>
</organism>
<dbReference type="GO" id="GO:0009366">
    <property type="term" value="C:enterobactin synthetase complex"/>
    <property type="evidence" value="ECO:0007669"/>
    <property type="project" value="InterPro"/>
</dbReference>
<dbReference type="SUPFAM" id="SSF56214">
    <property type="entry name" value="4'-phosphopantetheinyl transferase"/>
    <property type="match status" value="1"/>
</dbReference>
<dbReference type="GO" id="GO:0005886">
    <property type="term" value="C:plasma membrane"/>
    <property type="evidence" value="ECO:0007669"/>
    <property type="project" value="TreeGrafter"/>
</dbReference>
<evidence type="ECO:0000313" key="6">
    <source>
        <dbReference type="EMBL" id="OHV42323.1"/>
    </source>
</evidence>
<dbReference type="PANTHER" id="PTHR38096">
    <property type="entry name" value="ENTEROBACTIN SYNTHASE COMPONENT D"/>
    <property type="match status" value="1"/>
</dbReference>
<dbReference type="Gene3D" id="3.90.470.20">
    <property type="entry name" value="4'-phosphopantetheinyl transferase domain"/>
    <property type="match status" value="1"/>
</dbReference>
<comment type="cofactor">
    <cofactor evidence="3">
        <name>Mg(2+)</name>
        <dbReference type="ChEBI" id="CHEBI:18420"/>
    </cofactor>
</comment>
<feature type="binding site" evidence="2">
    <location>
        <position position="137"/>
    </location>
    <ligand>
        <name>CoA</name>
        <dbReference type="ChEBI" id="CHEBI:57287"/>
    </ligand>
</feature>
<keyword evidence="1 6" id="KW-0808">Transferase</keyword>